<feature type="transmembrane region" description="Helical" evidence="1">
    <location>
        <begin position="442"/>
        <end position="461"/>
    </location>
</feature>
<proteinExistence type="predicted"/>
<evidence type="ECO:0000313" key="2">
    <source>
        <dbReference type="EMBL" id="EKW98857.1"/>
    </source>
</evidence>
<protein>
    <recommendedName>
        <fullName evidence="4">O-antigen polysaccharide polymerase Wzy</fullName>
    </recommendedName>
</protein>
<dbReference type="AlphaFoldDB" id="M5J6L1"/>
<organism evidence="2 3">
    <name type="scientific">Ligilactobacillus saerimneri 30a</name>
    <dbReference type="NCBI Taxonomy" id="1227363"/>
    <lineage>
        <taxon>Bacteria</taxon>
        <taxon>Bacillati</taxon>
        <taxon>Bacillota</taxon>
        <taxon>Bacilli</taxon>
        <taxon>Lactobacillales</taxon>
        <taxon>Lactobacillaceae</taxon>
        <taxon>Ligilactobacillus</taxon>
    </lineage>
</organism>
<dbReference type="InterPro" id="IPR029468">
    <property type="entry name" value="O-ag_pol_Wzy"/>
</dbReference>
<evidence type="ECO:0000313" key="3">
    <source>
        <dbReference type="Proteomes" id="UP000011912"/>
    </source>
</evidence>
<feature type="transmembrane region" description="Helical" evidence="1">
    <location>
        <begin position="34"/>
        <end position="53"/>
    </location>
</feature>
<accession>M5J6L1</accession>
<feature type="transmembrane region" description="Helical" evidence="1">
    <location>
        <begin position="386"/>
        <end position="406"/>
    </location>
</feature>
<feature type="transmembrane region" description="Helical" evidence="1">
    <location>
        <begin position="418"/>
        <end position="436"/>
    </location>
</feature>
<dbReference type="EMBL" id="ANAG01000014">
    <property type="protein sequence ID" value="EKW98857.1"/>
    <property type="molecule type" value="Genomic_DNA"/>
</dbReference>
<feature type="transmembrane region" description="Helical" evidence="1">
    <location>
        <begin position="261"/>
        <end position="282"/>
    </location>
</feature>
<feature type="transmembrane region" description="Helical" evidence="1">
    <location>
        <begin position="103"/>
        <end position="124"/>
    </location>
</feature>
<feature type="transmembrane region" description="Helical" evidence="1">
    <location>
        <begin position="65"/>
        <end position="83"/>
    </location>
</feature>
<gene>
    <name evidence="2" type="ORF">D271_04940</name>
</gene>
<dbReference type="NCBIfam" id="TIGR04370">
    <property type="entry name" value="glyco_rpt_poly"/>
    <property type="match status" value="1"/>
</dbReference>
<feature type="transmembrane region" description="Helical" evidence="1">
    <location>
        <begin position="145"/>
        <end position="165"/>
    </location>
</feature>
<evidence type="ECO:0000256" key="1">
    <source>
        <dbReference type="SAM" id="Phobius"/>
    </source>
</evidence>
<feature type="transmembrane region" description="Helical" evidence="1">
    <location>
        <begin position="185"/>
        <end position="204"/>
    </location>
</feature>
<sequence>MVSVRKTLSIAIEIVSIIVTIILLTSDIGSKNPFVFYSLYGFVIIALNLCIIISTQKKVITGTTIIYSCFCLFQFGLPIVATLDKNYSSYYLSILPNEIKVLGAQFTILCIQFFTLGLLVFLNQSKDNLKISISYLSDDKLIIRAAKWLAILSGLIVIPLYLITVEKTIVNGYSQQLRATVSSNGLFNIATALFMPACLLIYCYESKRKHTFLNIIYITSCILSLIIGDRTSGIGWIVAFVFYRYSERSKNMKKNSISRPLIIGIIFCLIIYLSFYIGYARVNSEISSLSPIKVLESFVAEMGFNFTTICFVMMYVPGITPYKLGKTYIEALILMIPKSIDPTGTIRNMVENLPHEWLYSLIHITYNGGLDFGVGFSPIGESFLNFGWLGVIIMFVLGSVVGRFFGKSDWTKLNNFEKYTYVVLLAGLLTFPRRTTYEFLKVYEYSIIFILLYLWMFCSLFKKLHKK</sequence>
<keyword evidence="1" id="KW-1133">Transmembrane helix</keyword>
<comment type="caution">
    <text evidence="2">The sequence shown here is derived from an EMBL/GenBank/DDBJ whole genome shotgun (WGS) entry which is preliminary data.</text>
</comment>
<dbReference type="PATRIC" id="fig|1227363.6.peg.965"/>
<keyword evidence="1" id="KW-0812">Transmembrane</keyword>
<name>M5J6L1_9LACO</name>
<feature type="transmembrane region" description="Helical" evidence="1">
    <location>
        <begin position="294"/>
        <end position="316"/>
    </location>
</feature>
<dbReference type="STRING" id="1227363.D271_04940"/>
<dbReference type="RefSeq" id="WP_009553893.1">
    <property type="nucleotide sequence ID" value="NZ_ANAG01000014.1"/>
</dbReference>
<evidence type="ECO:0008006" key="4">
    <source>
        <dbReference type="Google" id="ProtNLM"/>
    </source>
</evidence>
<keyword evidence="3" id="KW-1185">Reference proteome</keyword>
<reference evidence="2 3" key="1">
    <citation type="journal article" date="2013" name="Genome Announc.">
        <title>Genome Sequence of Lactobacillus saerimneri 30a (Formerly Lactobacillus sp. Strain 30a), a Reference Lactic Acid Bacterium Strain Producing Biogenic Amines.</title>
        <authorList>
            <person name="Romano A."/>
            <person name="Trip H."/>
            <person name="Campbell-Sills H."/>
            <person name="Bouchez O."/>
            <person name="Sherman D."/>
            <person name="Lolkema J.S."/>
            <person name="Lucas P.M."/>
        </authorList>
    </citation>
    <scope>NUCLEOTIDE SEQUENCE [LARGE SCALE GENOMIC DNA]</scope>
    <source>
        <strain evidence="2 3">30a</strain>
    </source>
</reference>
<dbReference type="Pfam" id="PF14296">
    <property type="entry name" value="O-ag_pol_Wzy"/>
    <property type="match status" value="1"/>
</dbReference>
<feature type="transmembrane region" description="Helical" evidence="1">
    <location>
        <begin position="216"/>
        <end position="241"/>
    </location>
</feature>
<feature type="transmembrane region" description="Helical" evidence="1">
    <location>
        <begin position="7"/>
        <end position="28"/>
    </location>
</feature>
<keyword evidence="1" id="KW-0472">Membrane</keyword>
<dbReference type="Proteomes" id="UP000011912">
    <property type="component" value="Unassembled WGS sequence"/>
</dbReference>